<keyword evidence="4" id="KW-0564">Palmitate</keyword>
<evidence type="ECO:0000256" key="6">
    <source>
        <dbReference type="PIRNR" id="PIRNR002854"/>
    </source>
</evidence>
<evidence type="ECO:0000256" key="1">
    <source>
        <dbReference type="ARBA" id="ARBA00004635"/>
    </source>
</evidence>
<dbReference type="InterPro" id="IPR004872">
    <property type="entry name" value="Lipoprotein_NlpA"/>
</dbReference>
<sequence precursor="true">MKKRLLKLLGLAGLVLATSATLAACGNSSSKQLDTKKITIGVTAGPHEQILDQVKKLAAKDGLTIKVRSFTDYNTPNSALSSGDIGANSYQTGQFLKQQEQDKQYKFDEAFKTIALPMGLYSKSIKNLKDLKSGDKIAVPNDPANETRALELFQKNGIIKLRKGAGEKATKKDIASNPKHLKVYELDASQLPKQLNDITVAAINSNFALANHIYLKTALAHEPLKHNVYANYFVVQKGHKNDKVIKQVKKYYQSKTIKNYINKEFKGAVVPQW</sequence>
<feature type="lipid moiety-binding region" description="S-diacylglycerol cysteine" evidence="7">
    <location>
        <position position="25"/>
    </location>
</feature>
<dbReference type="EMBL" id="BCMF01000003">
    <property type="protein sequence ID" value="GAW98748.1"/>
    <property type="molecule type" value="Genomic_DNA"/>
</dbReference>
<keyword evidence="2 8" id="KW-0732">Signal</keyword>
<dbReference type="AlphaFoldDB" id="A0A1Z5IAT3"/>
<dbReference type="OrthoDB" id="9812878at2"/>
<evidence type="ECO:0000256" key="3">
    <source>
        <dbReference type="ARBA" id="ARBA00023136"/>
    </source>
</evidence>
<comment type="similarity">
    <text evidence="6">Belongs to the nlpA lipoprotein family.</text>
</comment>
<evidence type="ECO:0000256" key="5">
    <source>
        <dbReference type="ARBA" id="ARBA00023288"/>
    </source>
</evidence>
<dbReference type="PROSITE" id="PS51257">
    <property type="entry name" value="PROKAR_LIPOPROTEIN"/>
    <property type="match status" value="1"/>
</dbReference>
<evidence type="ECO:0000313" key="10">
    <source>
        <dbReference type="Proteomes" id="UP000198374"/>
    </source>
</evidence>
<accession>A0A1Z5IAT3</accession>
<evidence type="ECO:0000256" key="8">
    <source>
        <dbReference type="SAM" id="SignalP"/>
    </source>
</evidence>
<evidence type="ECO:0000313" key="9">
    <source>
        <dbReference type="EMBL" id="GAW98748.1"/>
    </source>
</evidence>
<dbReference type="PANTHER" id="PTHR30429">
    <property type="entry name" value="D-METHIONINE-BINDING LIPOPROTEIN METQ"/>
    <property type="match status" value="1"/>
</dbReference>
<keyword evidence="3" id="KW-0472">Membrane</keyword>
<keyword evidence="5 6" id="KW-0449">Lipoprotein</keyword>
<comment type="subcellular location">
    <subcellularLocation>
        <location evidence="1">Membrane</location>
        <topology evidence="1">Lipid-anchor</topology>
    </subcellularLocation>
</comment>
<dbReference type="Proteomes" id="UP000198374">
    <property type="component" value="Unassembled WGS sequence"/>
</dbReference>
<organism evidence="9 10">
    <name type="scientific">Secundilactobacillus mixtipabuli</name>
    <dbReference type="NCBI Taxonomy" id="1435342"/>
    <lineage>
        <taxon>Bacteria</taxon>
        <taxon>Bacillati</taxon>
        <taxon>Bacillota</taxon>
        <taxon>Bacilli</taxon>
        <taxon>Lactobacillales</taxon>
        <taxon>Lactobacillaceae</taxon>
        <taxon>Secundilactobacillus</taxon>
    </lineage>
</organism>
<dbReference type="SUPFAM" id="SSF53850">
    <property type="entry name" value="Periplasmic binding protein-like II"/>
    <property type="match status" value="1"/>
</dbReference>
<protein>
    <recommendedName>
        <fullName evidence="6">Lipoprotein</fullName>
    </recommendedName>
</protein>
<dbReference type="GO" id="GO:0016020">
    <property type="term" value="C:membrane"/>
    <property type="evidence" value="ECO:0007669"/>
    <property type="project" value="UniProtKB-SubCell"/>
</dbReference>
<evidence type="ECO:0000256" key="4">
    <source>
        <dbReference type="ARBA" id="ARBA00023139"/>
    </source>
</evidence>
<dbReference type="RefSeq" id="WP_089108560.1">
    <property type="nucleotide sequence ID" value="NZ_BCMF01000003.1"/>
</dbReference>
<keyword evidence="10" id="KW-1185">Reference proteome</keyword>
<dbReference type="Pfam" id="PF03180">
    <property type="entry name" value="Lipoprotein_9"/>
    <property type="match status" value="1"/>
</dbReference>
<dbReference type="PANTHER" id="PTHR30429:SF1">
    <property type="entry name" value="D-METHIONINE-BINDING LIPOPROTEIN METQ-RELATED"/>
    <property type="match status" value="1"/>
</dbReference>
<dbReference type="PIRSF" id="PIRSF002854">
    <property type="entry name" value="MetQ"/>
    <property type="match status" value="1"/>
</dbReference>
<evidence type="ECO:0000256" key="2">
    <source>
        <dbReference type="ARBA" id="ARBA00022729"/>
    </source>
</evidence>
<reference evidence="9 10" key="1">
    <citation type="submission" date="2015-11" db="EMBL/GenBank/DDBJ databases">
        <title>Draft genome sequences of new species of the genus Lactobacillus isolated from orchardgrass silage.</title>
        <authorList>
            <person name="Tohno M."/>
            <person name="Tanizawa Y."/>
            <person name="Arita M."/>
        </authorList>
    </citation>
    <scope>NUCLEOTIDE SEQUENCE [LARGE SCALE GENOMIC DNA]</scope>
    <source>
        <strain evidence="9 10">IWT30</strain>
    </source>
</reference>
<name>A0A1Z5IAT3_9LACO</name>
<gene>
    <name evidence="9" type="primary">metQ_2</name>
    <name evidence="9" type="ORF">IWT30_00707</name>
</gene>
<feature type="chain" id="PRO_5013187620" description="Lipoprotein" evidence="8">
    <location>
        <begin position="24"/>
        <end position="273"/>
    </location>
</feature>
<feature type="signal peptide" evidence="8">
    <location>
        <begin position="1"/>
        <end position="23"/>
    </location>
</feature>
<comment type="caution">
    <text evidence="9">The sequence shown here is derived from an EMBL/GenBank/DDBJ whole genome shotgun (WGS) entry which is preliminary data.</text>
</comment>
<proteinExistence type="inferred from homology"/>
<evidence type="ECO:0000256" key="7">
    <source>
        <dbReference type="PIRSR" id="PIRSR002854-1"/>
    </source>
</evidence>
<dbReference type="Gene3D" id="3.40.190.10">
    <property type="entry name" value="Periplasmic binding protein-like II"/>
    <property type="match status" value="2"/>
</dbReference>